<dbReference type="PANTHER" id="PTHR11604">
    <property type="entry name" value="PROFILIN"/>
    <property type="match status" value="1"/>
</dbReference>
<dbReference type="EMBL" id="AUPL01001080">
    <property type="protein sequence ID" value="ESL11179.1"/>
    <property type="molecule type" value="Genomic_DNA"/>
</dbReference>
<dbReference type="InterPro" id="IPR027310">
    <property type="entry name" value="Profilin_CS"/>
</dbReference>
<dbReference type="FunFam" id="3.30.450.30:FF:000019">
    <property type="entry name" value="Profilin"/>
    <property type="match status" value="1"/>
</dbReference>
<dbReference type="InterPro" id="IPR005455">
    <property type="entry name" value="PFN_euk"/>
</dbReference>
<dbReference type="GO" id="GO:0005938">
    <property type="term" value="C:cell cortex"/>
    <property type="evidence" value="ECO:0007669"/>
    <property type="project" value="TreeGrafter"/>
</dbReference>
<keyword evidence="8" id="KW-1185">Reference proteome</keyword>
<reference evidence="7 8" key="1">
    <citation type="submission" date="2013-07" db="EMBL/GenBank/DDBJ databases">
        <authorList>
            <person name="Stoco P.H."/>
            <person name="Wagner G."/>
            <person name="Gerber A."/>
            <person name="Zaha A."/>
            <person name="Thompson C."/>
            <person name="Bartholomeu D.C."/>
            <person name="Luckemeyer D.D."/>
            <person name="Bahia D."/>
            <person name="Loreto E."/>
            <person name="Prestes E.B."/>
            <person name="Lima F.M."/>
            <person name="Rodrigues-Luiz G."/>
            <person name="Vallejo G.A."/>
            <person name="Filho J.F."/>
            <person name="Monteiro K.M."/>
            <person name="Tyler K.M."/>
            <person name="de Almeida L.G."/>
            <person name="Ortiz M.F."/>
            <person name="Siervo M.A."/>
            <person name="de Moraes M.H."/>
            <person name="Cunha O.L."/>
            <person name="Mendonca-Neto R."/>
            <person name="Silva R."/>
            <person name="Teixeira S.M."/>
            <person name="Murta S.M."/>
            <person name="Sincero T.C."/>
            <person name="Mendes T.A."/>
            <person name="Urmenyi T.P."/>
            <person name="Silva V.G."/>
            <person name="da Rocha W.D."/>
            <person name="Andersson B."/>
            <person name="Romanha A.J."/>
            <person name="Steindel M."/>
            <person name="de Vasconcelos A.T."/>
            <person name="Grisard E.C."/>
        </authorList>
    </citation>
    <scope>NUCLEOTIDE SEQUENCE [LARGE SCALE GENOMIC DNA]</scope>
    <source>
        <strain evidence="7 8">SC58</strain>
    </source>
</reference>
<sequence>MSWQAYIDDSLIGSGYMHSAAIVGLSDGSYWAYGGTYIPQPDEVAHILKCLGNFSLVQSSGVTIYGVKFFGLQSGTDGEMKYIFFKKGAAGGCVYTSKQTAIIAVYGNPGDSSSLQHDLEKKGGADVAVNPADCNSTVKRIAEYLISLDY</sequence>
<dbReference type="PANTHER" id="PTHR11604:SF0">
    <property type="entry name" value="PROFILIN"/>
    <property type="match status" value="1"/>
</dbReference>
<comment type="caution">
    <text evidence="7">The sequence shown here is derived from an EMBL/GenBank/DDBJ whole genome shotgun (WGS) entry which is preliminary data.</text>
</comment>
<evidence type="ECO:0000256" key="5">
    <source>
        <dbReference type="ARBA" id="ARBA00023212"/>
    </source>
</evidence>
<dbReference type="GO" id="GO:0003785">
    <property type="term" value="F:actin monomer binding"/>
    <property type="evidence" value="ECO:0007669"/>
    <property type="project" value="TreeGrafter"/>
</dbReference>
<evidence type="ECO:0000256" key="1">
    <source>
        <dbReference type="ARBA" id="ARBA00004245"/>
    </source>
</evidence>
<dbReference type="CDD" id="cd00148">
    <property type="entry name" value="PROF"/>
    <property type="match status" value="1"/>
</dbReference>
<evidence type="ECO:0000313" key="7">
    <source>
        <dbReference type="EMBL" id="ESL11179.1"/>
    </source>
</evidence>
<dbReference type="SUPFAM" id="SSF55770">
    <property type="entry name" value="Profilin (actin-binding protein)"/>
    <property type="match status" value="1"/>
</dbReference>
<dbReference type="InterPro" id="IPR036140">
    <property type="entry name" value="PFN_sf"/>
</dbReference>
<dbReference type="GO" id="GO:0005856">
    <property type="term" value="C:cytoskeleton"/>
    <property type="evidence" value="ECO:0007669"/>
    <property type="project" value="UniProtKB-SubCell"/>
</dbReference>
<evidence type="ECO:0000313" key="8">
    <source>
        <dbReference type="Proteomes" id="UP000031737"/>
    </source>
</evidence>
<evidence type="ECO:0000256" key="4">
    <source>
        <dbReference type="ARBA" id="ARBA00023203"/>
    </source>
</evidence>
<dbReference type="Gene3D" id="3.30.450.30">
    <property type="entry name" value="Dynein light chain 2a, cytoplasmic"/>
    <property type="match status" value="1"/>
</dbReference>
<dbReference type="SMART" id="SM00392">
    <property type="entry name" value="PROF"/>
    <property type="match status" value="1"/>
</dbReference>
<evidence type="ECO:0000256" key="2">
    <source>
        <dbReference type="ARBA" id="ARBA00010058"/>
    </source>
</evidence>
<dbReference type="Proteomes" id="UP000031737">
    <property type="component" value="Unassembled WGS sequence"/>
</dbReference>
<keyword evidence="5" id="KW-0206">Cytoskeleton</keyword>
<dbReference type="Pfam" id="PF00235">
    <property type="entry name" value="Profilin"/>
    <property type="match status" value="1"/>
</dbReference>
<gene>
    <name evidence="7" type="ORF">TRSC58_01080</name>
</gene>
<keyword evidence="4 6" id="KW-0009">Actin-binding</keyword>
<dbReference type="InterPro" id="IPR048278">
    <property type="entry name" value="PFN"/>
</dbReference>
<dbReference type="PROSITE" id="PS00414">
    <property type="entry name" value="PROFILIN"/>
    <property type="match status" value="1"/>
</dbReference>
<proteinExistence type="inferred from homology"/>
<dbReference type="AlphaFoldDB" id="A0A061J8F3"/>
<dbReference type="VEuPathDB" id="TriTrypDB:TRSC58_01080"/>
<name>A0A061J8F3_TRYRA</name>
<organism evidence="7 8">
    <name type="scientific">Trypanosoma rangeli SC58</name>
    <dbReference type="NCBI Taxonomy" id="429131"/>
    <lineage>
        <taxon>Eukaryota</taxon>
        <taxon>Discoba</taxon>
        <taxon>Euglenozoa</taxon>
        <taxon>Kinetoplastea</taxon>
        <taxon>Metakinetoplastina</taxon>
        <taxon>Trypanosomatida</taxon>
        <taxon>Trypanosomatidae</taxon>
        <taxon>Trypanosoma</taxon>
        <taxon>Herpetosoma</taxon>
    </lineage>
</organism>
<dbReference type="OrthoDB" id="421374at2759"/>
<comment type="similarity">
    <text evidence="2 6">Belongs to the profilin family.</text>
</comment>
<dbReference type="PRINTS" id="PR00392">
    <property type="entry name" value="PROFILIN"/>
</dbReference>
<protein>
    <recommendedName>
        <fullName evidence="6">Profilin</fullName>
    </recommendedName>
</protein>
<evidence type="ECO:0000256" key="6">
    <source>
        <dbReference type="RuleBase" id="RU003909"/>
    </source>
</evidence>
<evidence type="ECO:0000256" key="3">
    <source>
        <dbReference type="ARBA" id="ARBA00022490"/>
    </source>
</evidence>
<accession>A0A061J8F3</accession>
<keyword evidence="3" id="KW-0963">Cytoplasm</keyword>
<comment type="subcellular location">
    <subcellularLocation>
        <location evidence="1">Cytoplasm</location>
        <location evidence="1">Cytoskeleton</location>
    </subcellularLocation>
</comment>